<evidence type="ECO:0008006" key="3">
    <source>
        <dbReference type="Google" id="ProtNLM"/>
    </source>
</evidence>
<dbReference type="OMA" id="RQHAKCE"/>
<protein>
    <recommendedName>
        <fullName evidence="3">F-box domain-containing protein</fullName>
    </recommendedName>
</protein>
<dbReference type="InParanoid" id="A0A2H3D9N9"/>
<dbReference type="AlphaFoldDB" id="A0A2H3D9N9"/>
<name>A0A2H3D9N9_ARMGA</name>
<reference evidence="2" key="1">
    <citation type="journal article" date="2017" name="Nat. Ecol. Evol.">
        <title>Genome expansion and lineage-specific genetic innovations in the forest pathogenic fungi Armillaria.</title>
        <authorList>
            <person name="Sipos G."/>
            <person name="Prasanna A.N."/>
            <person name="Walter M.C."/>
            <person name="O'Connor E."/>
            <person name="Balint B."/>
            <person name="Krizsan K."/>
            <person name="Kiss B."/>
            <person name="Hess J."/>
            <person name="Varga T."/>
            <person name="Slot J."/>
            <person name="Riley R."/>
            <person name="Boka B."/>
            <person name="Rigling D."/>
            <person name="Barry K."/>
            <person name="Lee J."/>
            <person name="Mihaltcheva S."/>
            <person name="LaButti K."/>
            <person name="Lipzen A."/>
            <person name="Waldron R."/>
            <person name="Moloney N.M."/>
            <person name="Sperisen C."/>
            <person name="Kredics L."/>
            <person name="Vagvoelgyi C."/>
            <person name="Patrignani A."/>
            <person name="Fitzpatrick D."/>
            <person name="Nagy I."/>
            <person name="Doyle S."/>
            <person name="Anderson J.B."/>
            <person name="Grigoriev I.V."/>
            <person name="Gueldener U."/>
            <person name="Muensterkoetter M."/>
            <person name="Nagy L.G."/>
        </authorList>
    </citation>
    <scope>NUCLEOTIDE SEQUENCE [LARGE SCALE GENOMIC DNA]</scope>
    <source>
        <strain evidence="2">Ar21-2</strain>
    </source>
</reference>
<organism evidence="1 2">
    <name type="scientific">Armillaria gallica</name>
    <name type="common">Bulbous honey fungus</name>
    <name type="synonym">Armillaria bulbosa</name>
    <dbReference type="NCBI Taxonomy" id="47427"/>
    <lineage>
        <taxon>Eukaryota</taxon>
        <taxon>Fungi</taxon>
        <taxon>Dikarya</taxon>
        <taxon>Basidiomycota</taxon>
        <taxon>Agaricomycotina</taxon>
        <taxon>Agaricomycetes</taxon>
        <taxon>Agaricomycetidae</taxon>
        <taxon>Agaricales</taxon>
        <taxon>Marasmiineae</taxon>
        <taxon>Physalacriaceae</taxon>
        <taxon>Armillaria</taxon>
    </lineage>
</organism>
<accession>A0A2H3D9N9</accession>
<evidence type="ECO:0000313" key="1">
    <source>
        <dbReference type="EMBL" id="PBK85787.1"/>
    </source>
</evidence>
<sequence length="536" mass="60343">MASSLLDIPPELIRKIVFLAYAPFGIPSIFHPFMLTCHYTYSILSAPETYSQLFATHFDVPPLAVVDDATFRQHAKCEMIRRYITLQTLHRRQVDSDNVLDVLWCTLTMFGYSAVGQKDIKLLLQAGVSEFLISFILSRLYDASGESKDWPIENNVNRLAVLLLWVSTSRFMIDGESPATRRMLMGCLRPLVFAPYRYSISAFPEQVYLPESSVPAFRSPRIHRSCGAYGPPGPRLPEARLFGDKFQKIQLPPIALLATLAYFARQDLDRPVIPDQLPRTRLEANNLGLSGPTREDLECFADYQTHCCGLESLRFCVAIRGIAPPYLPGVLTGRYHGSCLIPDRSQYERWKCSASPPSPLEREEVSRRPFYVTLQEYVSYNIDEVIPKDASENGNMNAWLPSGFKWIETTNGIVAFDTSGTFKTFYQTYDASCASQSEIVDIIVTGKTEPRHAAAWGDFHFIGRIRLADGLITLKRVSVRYLPITGVSNLGDTILRGQLTSTHNFVGRMKPVSTGFEPSSWEAPFSLSKIHSRPLL</sequence>
<dbReference type="Proteomes" id="UP000217790">
    <property type="component" value="Unassembled WGS sequence"/>
</dbReference>
<evidence type="ECO:0000313" key="2">
    <source>
        <dbReference type="Proteomes" id="UP000217790"/>
    </source>
</evidence>
<gene>
    <name evidence="1" type="ORF">ARMGADRAFT_1036209</name>
</gene>
<proteinExistence type="predicted"/>
<dbReference type="OrthoDB" id="5595695at2759"/>
<dbReference type="EMBL" id="KZ293689">
    <property type="protein sequence ID" value="PBK85787.1"/>
    <property type="molecule type" value="Genomic_DNA"/>
</dbReference>
<keyword evidence="2" id="KW-1185">Reference proteome</keyword>